<dbReference type="SUPFAM" id="SSF47781">
    <property type="entry name" value="RuvA domain 2-like"/>
    <property type="match status" value="1"/>
</dbReference>
<dbReference type="InterPro" id="IPR013849">
    <property type="entry name" value="DNA_helicase_Holl-junc_RuvA_I"/>
</dbReference>
<dbReference type="GO" id="GO:0005737">
    <property type="term" value="C:cytoplasm"/>
    <property type="evidence" value="ECO:0007669"/>
    <property type="project" value="UniProtKB-SubCell"/>
</dbReference>
<keyword evidence="2 6" id="KW-0227">DNA damage</keyword>
<dbReference type="InterPro" id="IPR010994">
    <property type="entry name" value="RuvA_2-like"/>
</dbReference>
<dbReference type="InterPro" id="IPR003583">
    <property type="entry name" value="Hlx-hairpin-Hlx_DNA-bd_motif"/>
</dbReference>
<organism evidence="8 9">
    <name type="scientific">Anaerotalea alkaliphila</name>
    <dbReference type="NCBI Taxonomy" id="2662126"/>
    <lineage>
        <taxon>Bacteria</taxon>
        <taxon>Bacillati</taxon>
        <taxon>Bacillota</taxon>
        <taxon>Clostridia</taxon>
        <taxon>Eubacteriales</taxon>
        <taxon>Anaerotalea</taxon>
    </lineage>
</organism>
<keyword evidence="3 6" id="KW-0238">DNA-binding</keyword>
<comment type="caution">
    <text evidence="6">Lacks conserved residue(s) required for the propagation of feature annotation.</text>
</comment>
<dbReference type="Pfam" id="PF14520">
    <property type="entry name" value="HHH_5"/>
    <property type="match status" value="1"/>
</dbReference>
<keyword evidence="5 6" id="KW-0234">DNA repair</keyword>
<evidence type="ECO:0000313" key="8">
    <source>
        <dbReference type="EMBL" id="NDL68439.1"/>
    </source>
</evidence>
<accession>A0A7X5HXF2</accession>
<comment type="subunit">
    <text evidence="6">Homotetramer. Forms an RuvA(8)-RuvB(12)-Holliday junction (HJ) complex. HJ DNA is sandwiched between 2 RuvA tetramers; dsDNA enters through RuvA and exits via RuvB. An RuvB hexamer assembles on each DNA strand where it exits the tetramer. Each RuvB hexamer is contacted by two RuvA subunits (via domain III) on 2 adjacent RuvB subunits; this complex drives branch migration. In the full resolvosome a probable DNA-RuvA(4)-RuvB(12)-RuvC(2) complex forms which resolves the HJ.</text>
</comment>
<comment type="function">
    <text evidence="6">The RuvA-RuvB-RuvC complex processes Holliday junction (HJ) DNA during genetic recombination and DNA repair, while the RuvA-RuvB complex plays an important role in the rescue of blocked DNA replication forks via replication fork reversal (RFR). RuvA specifically binds to HJ cruciform DNA, conferring on it an open structure. The RuvB hexamer acts as an ATP-dependent pump, pulling dsDNA into and through the RuvAB complex. HJ branch migration allows RuvC to scan DNA until it finds its consensus sequence, where it cleaves and resolves the cruciform DNA.</text>
</comment>
<dbReference type="SUPFAM" id="SSF46929">
    <property type="entry name" value="DNA helicase RuvA subunit, C-terminal domain"/>
    <property type="match status" value="1"/>
</dbReference>
<evidence type="ECO:0000256" key="6">
    <source>
        <dbReference type="HAMAP-Rule" id="MF_00031"/>
    </source>
</evidence>
<comment type="similarity">
    <text evidence="6">Belongs to the RuvA family.</text>
</comment>
<dbReference type="EMBL" id="JAAEEH010000040">
    <property type="protein sequence ID" value="NDL68439.1"/>
    <property type="molecule type" value="Genomic_DNA"/>
</dbReference>
<dbReference type="GO" id="GO:0006281">
    <property type="term" value="P:DNA repair"/>
    <property type="evidence" value="ECO:0007669"/>
    <property type="project" value="UniProtKB-UniRule"/>
</dbReference>
<dbReference type="Proteomes" id="UP000461585">
    <property type="component" value="Unassembled WGS sequence"/>
</dbReference>
<dbReference type="Gene3D" id="2.40.50.140">
    <property type="entry name" value="Nucleic acid-binding proteins"/>
    <property type="match status" value="1"/>
</dbReference>
<dbReference type="InterPro" id="IPR000085">
    <property type="entry name" value="RuvA"/>
</dbReference>
<evidence type="ECO:0000256" key="3">
    <source>
        <dbReference type="ARBA" id="ARBA00023125"/>
    </source>
</evidence>
<keyword evidence="4 6" id="KW-0233">DNA recombination</keyword>
<keyword evidence="1 6" id="KW-0963">Cytoplasm</keyword>
<evidence type="ECO:0000256" key="2">
    <source>
        <dbReference type="ARBA" id="ARBA00022763"/>
    </source>
</evidence>
<dbReference type="AlphaFoldDB" id="A0A7X5HXF2"/>
<proteinExistence type="inferred from homology"/>
<evidence type="ECO:0000256" key="5">
    <source>
        <dbReference type="ARBA" id="ARBA00023204"/>
    </source>
</evidence>
<evidence type="ECO:0000256" key="4">
    <source>
        <dbReference type="ARBA" id="ARBA00023172"/>
    </source>
</evidence>
<reference evidence="8 9" key="1">
    <citation type="submission" date="2020-01" db="EMBL/GenBank/DDBJ databases">
        <title>Anaeroalcalibacter tamaniensis gen. nov., sp. nov., moderately halophilic strictly anaerobic fermenter bacterium from mud volcano of Taman peninsula.</title>
        <authorList>
            <person name="Frolova A."/>
            <person name="Merkel A.Y."/>
            <person name="Slobodkin A.I."/>
        </authorList>
    </citation>
    <scope>NUCLEOTIDE SEQUENCE [LARGE SCALE GENOMIC DNA]</scope>
    <source>
        <strain evidence="8 9">F-3ap</strain>
    </source>
</reference>
<comment type="caution">
    <text evidence="8">The sequence shown here is derived from an EMBL/GenBank/DDBJ whole genome shotgun (WGS) entry which is preliminary data.</text>
</comment>
<dbReference type="HAMAP" id="MF_00031">
    <property type="entry name" value="DNA_HJ_migration_RuvA"/>
    <property type="match status" value="1"/>
</dbReference>
<dbReference type="Pfam" id="PF01330">
    <property type="entry name" value="RuvA_N"/>
    <property type="match status" value="1"/>
</dbReference>
<dbReference type="GO" id="GO:0009379">
    <property type="term" value="C:Holliday junction helicase complex"/>
    <property type="evidence" value="ECO:0007669"/>
    <property type="project" value="InterPro"/>
</dbReference>
<dbReference type="NCBIfam" id="TIGR00084">
    <property type="entry name" value="ruvA"/>
    <property type="match status" value="1"/>
</dbReference>
<feature type="domain" description="Helix-hairpin-helix DNA-binding motif class 1" evidence="7">
    <location>
        <begin position="108"/>
        <end position="127"/>
    </location>
</feature>
<keyword evidence="9" id="KW-1185">Reference proteome</keyword>
<dbReference type="InterPro" id="IPR012340">
    <property type="entry name" value="NA-bd_OB-fold"/>
</dbReference>
<dbReference type="CDD" id="cd14332">
    <property type="entry name" value="UBA_RuvA_C"/>
    <property type="match status" value="1"/>
</dbReference>
<name>A0A7X5HXF2_9FIRM</name>
<dbReference type="Gene3D" id="1.10.8.10">
    <property type="entry name" value="DNA helicase RuvA subunit, C-terminal domain"/>
    <property type="match status" value="1"/>
</dbReference>
<comment type="domain">
    <text evidence="6">Has three domains with a flexible linker between the domains II and III and assumes an 'L' shape. Domain III is highly mobile and contacts RuvB.</text>
</comment>
<dbReference type="RefSeq" id="WP_162371163.1">
    <property type="nucleotide sequence ID" value="NZ_JAAEEH010000040.1"/>
</dbReference>
<dbReference type="GO" id="GO:0006310">
    <property type="term" value="P:DNA recombination"/>
    <property type="evidence" value="ECO:0007669"/>
    <property type="project" value="UniProtKB-UniRule"/>
</dbReference>
<dbReference type="SUPFAM" id="SSF50249">
    <property type="entry name" value="Nucleic acid-binding proteins"/>
    <property type="match status" value="1"/>
</dbReference>
<comment type="subcellular location">
    <subcellularLocation>
        <location evidence="6">Cytoplasm</location>
    </subcellularLocation>
</comment>
<feature type="region of interest" description="Domain I" evidence="6">
    <location>
        <begin position="1"/>
        <end position="64"/>
    </location>
</feature>
<dbReference type="InterPro" id="IPR011114">
    <property type="entry name" value="RuvA_C"/>
</dbReference>
<dbReference type="GO" id="GO:0005524">
    <property type="term" value="F:ATP binding"/>
    <property type="evidence" value="ECO:0007669"/>
    <property type="project" value="InterPro"/>
</dbReference>
<sequence>MIAYIKGILEAVEEDSILLERGGVGFEVKVPASVRQGLPSLGEPVRVHTYLYVREDILQLYGFLTKDDLEVFKKLLTVGGIGPKGALGILSSITPDDLRFAVFTEDVDAISKAPGIGKKTAAKLILELRDKFPQKAFPQGEAAGTPAEGDLRGEAVAALVSLGYSASEASQAVRQAAGAETLEELVKASLKQLSIL</sequence>
<dbReference type="SMART" id="SM00278">
    <property type="entry name" value="HhH1"/>
    <property type="match status" value="2"/>
</dbReference>
<feature type="region of interest" description="Domain III" evidence="6">
    <location>
        <begin position="154"/>
        <end position="196"/>
    </location>
</feature>
<evidence type="ECO:0000259" key="7">
    <source>
        <dbReference type="SMART" id="SM00278"/>
    </source>
</evidence>
<dbReference type="InterPro" id="IPR036267">
    <property type="entry name" value="RuvA_C_sf"/>
</dbReference>
<dbReference type="GO" id="GO:0048476">
    <property type="term" value="C:Holliday junction resolvase complex"/>
    <property type="evidence" value="ECO:0007669"/>
    <property type="project" value="UniProtKB-UniRule"/>
</dbReference>
<dbReference type="Pfam" id="PF07499">
    <property type="entry name" value="RuvA_C"/>
    <property type="match status" value="1"/>
</dbReference>
<dbReference type="Gene3D" id="1.10.150.20">
    <property type="entry name" value="5' to 3' exonuclease, C-terminal subdomain"/>
    <property type="match status" value="1"/>
</dbReference>
<evidence type="ECO:0000256" key="1">
    <source>
        <dbReference type="ARBA" id="ARBA00022490"/>
    </source>
</evidence>
<dbReference type="GO" id="GO:0009378">
    <property type="term" value="F:four-way junction helicase activity"/>
    <property type="evidence" value="ECO:0007669"/>
    <property type="project" value="InterPro"/>
</dbReference>
<gene>
    <name evidence="6 8" type="primary">ruvA</name>
    <name evidence="8" type="ORF">GXN74_11880</name>
</gene>
<evidence type="ECO:0000313" key="9">
    <source>
        <dbReference type="Proteomes" id="UP000461585"/>
    </source>
</evidence>
<dbReference type="GO" id="GO:0000400">
    <property type="term" value="F:four-way junction DNA binding"/>
    <property type="evidence" value="ECO:0007669"/>
    <property type="project" value="UniProtKB-UniRule"/>
</dbReference>
<feature type="domain" description="Helix-hairpin-helix DNA-binding motif class 1" evidence="7">
    <location>
        <begin position="73"/>
        <end position="92"/>
    </location>
</feature>
<protein>
    <recommendedName>
        <fullName evidence="6">Holliday junction branch migration complex subunit RuvA</fullName>
    </recommendedName>
</protein>